<accession>A0AA38J0Z5</accession>
<comment type="subcellular location">
    <subcellularLocation>
        <location evidence="1 8">Cell membrane</location>
        <topology evidence="1 8">Multi-pass membrane protein</topology>
    </subcellularLocation>
</comment>
<keyword evidence="3 8" id="KW-0812">Transmembrane</keyword>
<evidence type="ECO:0000256" key="4">
    <source>
        <dbReference type="ARBA" id="ARBA00022989"/>
    </source>
</evidence>
<protein>
    <recommendedName>
        <fullName evidence="8">Gustatory receptor</fullName>
    </recommendedName>
</protein>
<feature type="transmembrane region" description="Helical" evidence="8">
    <location>
        <begin position="67"/>
        <end position="89"/>
    </location>
</feature>
<feature type="transmembrane region" description="Helical" evidence="8">
    <location>
        <begin position="271"/>
        <end position="289"/>
    </location>
</feature>
<dbReference type="GO" id="GO:0050909">
    <property type="term" value="P:sensory perception of taste"/>
    <property type="evidence" value="ECO:0007669"/>
    <property type="project" value="InterPro"/>
</dbReference>
<dbReference type="GO" id="GO:0008049">
    <property type="term" value="P:male courtship behavior"/>
    <property type="evidence" value="ECO:0007669"/>
    <property type="project" value="TreeGrafter"/>
</dbReference>
<evidence type="ECO:0000256" key="1">
    <source>
        <dbReference type="ARBA" id="ARBA00004651"/>
    </source>
</evidence>
<evidence type="ECO:0000256" key="5">
    <source>
        <dbReference type="ARBA" id="ARBA00023136"/>
    </source>
</evidence>
<dbReference type="Pfam" id="PF08395">
    <property type="entry name" value="7tm_7"/>
    <property type="match status" value="1"/>
</dbReference>
<evidence type="ECO:0000256" key="8">
    <source>
        <dbReference type="RuleBase" id="RU363108"/>
    </source>
</evidence>
<evidence type="ECO:0000313" key="10">
    <source>
        <dbReference type="Proteomes" id="UP001168821"/>
    </source>
</evidence>
<evidence type="ECO:0000256" key="7">
    <source>
        <dbReference type="ARBA" id="ARBA00023224"/>
    </source>
</evidence>
<comment type="caution">
    <text evidence="9">The sequence shown here is derived from an EMBL/GenBank/DDBJ whole genome shotgun (WGS) entry which is preliminary data.</text>
</comment>
<comment type="function">
    <text evidence="8">Gustatory receptor which mediates acceptance or avoidance behavior, depending on its substrates.</text>
</comment>
<feature type="transmembrane region" description="Helical" evidence="8">
    <location>
        <begin position="334"/>
        <end position="363"/>
    </location>
</feature>
<feature type="transmembrane region" description="Helical" evidence="8">
    <location>
        <begin position="166"/>
        <end position="185"/>
    </location>
</feature>
<evidence type="ECO:0000313" key="9">
    <source>
        <dbReference type="EMBL" id="KAJ3667035.1"/>
    </source>
</evidence>
<evidence type="ECO:0000256" key="6">
    <source>
        <dbReference type="ARBA" id="ARBA00023170"/>
    </source>
</evidence>
<dbReference type="Proteomes" id="UP001168821">
    <property type="component" value="Unassembled WGS sequence"/>
</dbReference>
<keyword evidence="5 8" id="KW-0472">Membrane</keyword>
<dbReference type="PANTHER" id="PTHR21143">
    <property type="entry name" value="INVERTEBRATE GUSTATORY RECEPTOR"/>
    <property type="match status" value="1"/>
</dbReference>
<reference evidence="9" key="1">
    <citation type="journal article" date="2023" name="G3 (Bethesda)">
        <title>Whole genome assemblies of Zophobas morio and Tenebrio molitor.</title>
        <authorList>
            <person name="Kaur S."/>
            <person name="Stinson S.A."/>
            <person name="diCenzo G.C."/>
        </authorList>
    </citation>
    <scope>NUCLEOTIDE SEQUENCE</scope>
    <source>
        <strain evidence="9">QUZm001</strain>
    </source>
</reference>
<gene>
    <name evidence="9" type="ORF">Zmor_002445</name>
</gene>
<dbReference type="GO" id="GO:0030424">
    <property type="term" value="C:axon"/>
    <property type="evidence" value="ECO:0007669"/>
    <property type="project" value="TreeGrafter"/>
</dbReference>
<proteinExistence type="inferred from homology"/>
<feature type="transmembrane region" description="Helical" evidence="8">
    <location>
        <begin position="241"/>
        <end position="265"/>
    </location>
</feature>
<dbReference type="EMBL" id="JALNTZ010000001">
    <property type="protein sequence ID" value="KAJ3667035.1"/>
    <property type="molecule type" value="Genomic_DNA"/>
</dbReference>
<dbReference type="GO" id="GO:0030425">
    <property type="term" value="C:dendrite"/>
    <property type="evidence" value="ECO:0007669"/>
    <property type="project" value="TreeGrafter"/>
</dbReference>
<comment type="similarity">
    <text evidence="8">Belongs to the insect chemoreceptor superfamily. Gustatory receptor (GR) family.</text>
</comment>
<keyword evidence="6 8" id="KW-0675">Receptor</keyword>
<dbReference type="AlphaFoldDB" id="A0AA38J0Z5"/>
<feature type="transmembrane region" description="Helical" evidence="8">
    <location>
        <begin position="125"/>
        <end position="146"/>
    </location>
</feature>
<feature type="transmembrane region" description="Helical" evidence="8">
    <location>
        <begin position="37"/>
        <end position="55"/>
    </location>
</feature>
<evidence type="ECO:0000256" key="3">
    <source>
        <dbReference type="ARBA" id="ARBA00022692"/>
    </source>
</evidence>
<dbReference type="InterPro" id="IPR013604">
    <property type="entry name" value="7TM_chemorcpt"/>
</dbReference>
<keyword evidence="2 8" id="KW-1003">Cell membrane</keyword>
<dbReference type="GO" id="GO:0005886">
    <property type="term" value="C:plasma membrane"/>
    <property type="evidence" value="ECO:0007669"/>
    <property type="project" value="UniProtKB-SubCell"/>
</dbReference>
<name>A0AA38J0Z5_9CUCU</name>
<dbReference type="GO" id="GO:0007635">
    <property type="term" value="P:chemosensory behavior"/>
    <property type="evidence" value="ECO:0007669"/>
    <property type="project" value="TreeGrafter"/>
</dbReference>
<dbReference type="GO" id="GO:0007165">
    <property type="term" value="P:signal transduction"/>
    <property type="evidence" value="ECO:0007669"/>
    <property type="project" value="UniProtKB-KW"/>
</dbReference>
<evidence type="ECO:0000256" key="2">
    <source>
        <dbReference type="ARBA" id="ARBA00022475"/>
    </source>
</evidence>
<keyword evidence="7 8" id="KW-0807">Transducer</keyword>
<keyword evidence="4 8" id="KW-1133">Transmembrane helix</keyword>
<dbReference type="GO" id="GO:0043025">
    <property type="term" value="C:neuronal cell body"/>
    <property type="evidence" value="ECO:0007669"/>
    <property type="project" value="TreeGrafter"/>
</dbReference>
<keyword evidence="10" id="KW-1185">Reference proteome</keyword>
<sequence length="373" mass="43026">MGSTNTAKVAKSICAIWRVSGLPKYKLENSKFVNKKSAAFIIPLVFVAINMAVYLKYRKFESDLNSYVNAIQFATIYMLDLGLIISAYLKRRKIAQIISNILTVEKMLQKFCAVEFPSGRLGRNLMIYLMVQTILTIYQIVVVSSATFDIFSDFFIENACYHTLVIYSYNFNAMLFFCLLVLRAFHSTFTVGIRENFARKVQVVESDFRQVVQVYTLLQKLSKDVFKTFEKLILLKILKDFIIAVSTAYNATFLTMQLSTVLAFLNKILETMLYLIAILMSNFGMAYLFEEISRQDVILMDLLDEILITSRNEFILAYKSIELFDLRLKRRSSVFYVCGLFPLNCTFIYTMIAGMASYMIYLVQFNQAKPKPL</sequence>
<organism evidence="9 10">
    <name type="scientific">Zophobas morio</name>
    <dbReference type="NCBI Taxonomy" id="2755281"/>
    <lineage>
        <taxon>Eukaryota</taxon>
        <taxon>Metazoa</taxon>
        <taxon>Ecdysozoa</taxon>
        <taxon>Arthropoda</taxon>
        <taxon>Hexapoda</taxon>
        <taxon>Insecta</taxon>
        <taxon>Pterygota</taxon>
        <taxon>Neoptera</taxon>
        <taxon>Endopterygota</taxon>
        <taxon>Coleoptera</taxon>
        <taxon>Polyphaga</taxon>
        <taxon>Cucujiformia</taxon>
        <taxon>Tenebrionidae</taxon>
        <taxon>Zophobas</taxon>
    </lineage>
</organism>
<dbReference type="PANTHER" id="PTHR21143:SF133">
    <property type="entry name" value="GUSTATORY AND PHEROMONE RECEPTOR 32A-RELATED"/>
    <property type="match status" value="1"/>
</dbReference>